<dbReference type="Pfam" id="PF13948">
    <property type="entry name" value="DUF4215"/>
    <property type="match status" value="1"/>
</dbReference>
<evidence type="ECO:0000256" key="1">
    <source>
        <dbReference type="ARBA" id="ARBA00022729"/>
    </source>
</evidence>
<accession>A0A974H5J4</accession>
<dbReference type="InterPro" id="IPR043543">
    <property type="entry name" value="PAPPA/PAPPA2"/>
</dbReference>
<evidence type="ECO:0000313" key="5">
    <source>
        <dbReference type="Proteomes" id="UP000694892"/>
    </source>
</evidence>
<dbReference type="NCBIfam" id="TIGR02232">
    <property type="entry name" value="myxo_disulf_rpt"/>
    <property type="match status" value="1"/>
</dbReference>
<sequence>DLIPNNIYKYQVVTMSGDKESEPSPELIYRHGSGYCGDGIIQEDLGEECDDMNKLNGDGCSLFCQQEVSFHCL</sequence>
<feature type="non-terminal residue" evidence="4">
    <location>
        <position position="1"/>
    </location>
</feature>
<dbReference type="AlphaFoldDB" id="A0A974H5J4"/>
<protein>
    <submittedName>
        <fullName evidence="4">Uncharacterized protein</fullName>
    </submittedName>
</protein>
<name>A0A974H5J4_XENLA</name>
<dbReference type="GO" id="GO:0007166">
    <property type="term" value="P:cell surface receptor signaling pathway"/>
    <property type="evidence" value="ECO:0007669"/>
    <property type="project" value="TreeGrafter"/>
</dbReference>
<evidence type="ECO:0000313" key="4">
    <source>
        <dbReference type="EMBL" id="OCT65658.1"/>
    </source>
</evidence>
<dbReference type="GO" id="GO:0005615">
    <property type="term" value="C:extracellular space"/>
    <property type="evidence" value="ECO:0007669"/>
    <property type="project" value="TreeGrafter"/>
</dbReference>
<evidence type="ECO:0000256" key="2">
    <source>
        <dbReference type="ARBA" id="ARBA00022737"/>
    </source>
</evidence>
<keyword evidence="2" id="KW-0677">Repeat</keyword>
<dbReference type="Proteomes" id="UP000694892">
    <property type="component" value="Chromosome 8S"/>
</dbReference>
<dbReference type="GO" id="GO:0004222">
    <property type="term" value="F:metalloendopeptidase activity"/>
    <property type="evidence" value="ECO:0007669"/>
    <property type="project" value="TreeGrafter"/>
</dbReference>
<dbReference type="InterPro" id="IPR011936">
    <property type="entry name" value="Myxo_disulph_rpt"/>
</dbReference>
<proteinExistence type="predicted"/>
<gene>
    <name evidence="4" type="ORF">XELAEV_180418976mg</name>
</gene>
<dbReference type="PANTHER" id="PTHR46130:SF2">
    <property type="entry name" value="PAPPALYSIN-1"/>
    <property type="match status" value="1"/>
</dbReference>
<keyword evidence="3" id="KW-1015">Disulfide bond</keyword>
<evidence type="ECO:0000256" key="3">
    <source>
        <dbReference type="ARBA" id="ARBA00023157"/>
    </source>
</evidence>
<dbReference type="GO" id="GO:0006508">
    <property type="term" value="P:proteolysis"/>
    <property type="evidence" value="ECO:0007669"/>
    <property type="project" value="TreeGrafter"/>
</dbReference>
<feature type="non-terminal residue" evidence="4">
    <location>
        <position position="73"/>
    </location>
</feature>
<reference evidence="5" key="1">
    <citation type="journal article" date="2016" name="Nature">
        <title>Genome evolution in the allotetraploid frog Xenopus laevis.</title>
        <authorList>
            <person name="Session A.M."/>
            <person name="Uno Y."/>
            <person name="Kwon T."/>
            <person name="Chapman J.A."/>
            <person name="Toyoda A."/>
            <person name="Takahashi S."/>
            <person name="Fukui A."/>
            <person name="Hikosaka A."/>
            <person name="Suzuki A."/>
            <person name="Kondo M."/>
            <person name="van Heeringen S.J."/>
            <person name="Quigley I."/>
            <person name="Heinz S."/>
            <person name="Ogino H."/>
            <person name="Ochi H."/>
            <person name="Hellsten U."/>
            <person name="Lyons J.B."/>
            <person name="Simakov O."/>
            <person name="Putnam N."/>
            <person name="Stites J."/>
            <person name="Kuroki Y."/>
            <person name="Tanaka T."/>
            <person name="Michiue T."/>
            <person name="Watanabe M."/>
            <person name="Bogdanovic O."/>
            <person name="Lister R."/>
            <person name="Georgiou G."/>
            <person name="Paranjpe S.S."/>
            <person name="van Kruijsbergen I."/>
            <person name="Shu S."/>
            <person name="Carlson J."/>
            <person name="Kinoshita T."/>
            <person name="Ohta Y."/>
            <person name="Mawaribuchi S."/>
            <person name="Jenkins J."/>
            <person name="Grimwood J."/>
            <person name="Schmutz J."/>
            <person name="Mitros T."/>
            <person name="Mozaffari S.V."/>
            <person name="Suzuki Y."/>
            <person name="Haramoto Y."/>
            <person name="Yamamoto T.S."/>
            <person name="Takagi C."/>
            <person name="Heald R."/>
            <person name="Miller K."/>
            <person name="Haudenschild C."/>
            <person name="Kitzman J."/>
            <person name="Nakayama T."/>
            <person name="Izutsu Y."/>
            <person name="Robert J."/>
            <person name="Fortriede J."/>
            <person name="Burns K."/>
            <person name="Lotay V."/>
            <person name="Karimi K."/>
            <person name="Yasuoka Y."/>
            <person name="Dichmann D.S."/>
            <person name="Flajnik M.F."/>
            <person name="Houston D.W."/>
            <person name="Shendure J."/>
            <person name="DuPasquier L."/>
            <person name="Vize P.D."/>
            <person name="Zorn A.M."/>
            <person name="Ito M."/>
            <person name="Marcotte E.M."/>
            <person name="Wallingford J.B."/>
            <person name="Ito Y."/>
            <person name="Asashima M."/>
            <person name="Ueno N."/>
            <person name="Matsuda Y."/>
            <person name="Veenstra G.J."/>
            <person name="Fujiyama A."/>
            <person name="Harland R.M."/>
            <person name="Taira M."/>
            <person name="Rokhsar D.S."/>
        </authorList>
    </citation>
    <scope>NUCLEOTIDE SEQUENCE [LARGE SCALE GENOMIC DNA]</scope>
    <source>
        <strain evidence="5">J</strain>
    </source>
</reference>
<keyword evidence="1" id="KW-0732">Signal</keyword>
<organism evidence="4 5">
    <name type="scientific">Xenopus laevis</name>
    <name type="common">African clawed frog</name>
    <dbReference type="NCBI Taxonomy" id="8355"/>
    <lineage>
        <taxon>Eukaryota</taxon>
        <taxon>Metazoa</taxon>
        <taxon>Chordata</taxon>
        <taxon>Craniata</taxon>
        <taxon>Vertebrata</taxon>
        <taxon>Euteleostomi</taxon>
        <taxon>Amphibia</taxon>
        <taxon>Batrachia</taxon>
        <taxon>Anura</taxon>
        <taxon>Pipoidea</taxon>
        <taxon>Pipidae</taxon>
        <taxon>Xenopodinae</taxon>
        <taxon>Xenopus</taxon>
        <taxon>Xenopus</taxon>
    </lineage>
</organism>
<dbReference type="PANTHER" id="PTHR46130">
    <property type="entry name" value="LAMGL DOMAIN-CONTAINING PROTEIN"/>
    <property type="match status" value="1"/>
</dbReference>
<dbReference type="EMBL" id="CM004481">
    <property type="protein sequence ID" value="OCT65658.1"/>
    <property type="molecule type" value="Genomic_DNA"/>
</dbReference>